<dbReference type="Proteomes" id="UP000603904">
    <property type="component" value="Unassembled WGS sequence"/>
</dbReference>
<name>A0ABQ4GA52_9ACTN</name>
<comment type="caution">
    <text evidence="1">The sequence shown here is derived from an EMBL/GenBank/DDBJ whole genome shotgun (WGS) entry which is preliminary data.</text>
</comment>
<accession>A0ABQ4GA52</accession>
<keyword evidence="2" id="KW-1185">Reference proteome</keyword>
<protein>
    <submittedName>
        <fullName evidence="1">Uncharacterized protein</fullName>
    </submittedName>
</protein>
<organism evidence="1 2">
    <name type="scientific">Microbispora corallina</name>
    <dbReference type="NCBI Taxonomy" id="83302"/>
    <lineage>
        <taxon>Bacteria</taxon>
        <taxon>Bacillati</taxon>
        <taxon>Actinomycetota</taxon>
        <taxon>Actinomycetes</taxon>
        <taxon>Streptosporangiales</taxon>
        <taxon>Streptosporangiaceae</taxon>
        <taxon>Microbispora</taxon>
    </lineage>
</organism>
<gene>
    <name evidence="1" type="ORF">Mco01_69110</name>
</gene>
<evidence type="ECO:0000313" key="2">
    <source>
        <dbReference type="Proteomes" id="UP000603904"/>
    </source>
</evidence>
<evidence type="ECO:0000313" key="1">
    <source>
        <dbReference type="EMBL" id="GIH43911.1"/>
    </source>
</evidence>
<dbReference type="EMBL" id="BOOC01000048">
    <property type="protein sequence ID" value="GIH43911.1"/>
    <property type="molecule type" value="Genomic_DNA"/>
</dbReference>
<reference evidence="1 2" key="1">
    <citation type="submission" date="2021-01" db="EMBL/GenBank/DDBJ databases">
        <title>Whole genome shotgun sequence of Microbispora corallina NBRC 16416.</title>
        <authorList>
            <person name="Komaki H."/>
            <person name="Tamura T."/>
        </authorList>
    </citation>
    <scope>NUCLEOTIDE SEQUENCE [LARGE SCALE GENOMIC DNA]</scope>
    <source>
        <strain evidence="1 2">NBRC 16416</strain>
    </source>
</reference>
<sequence>MRGVGVAQEYVVAGANHVGADRAADGAGADDRQLHGGGRLVWDRLGGFAVGHYLNRFECSSLHLLVNSGQQPYV</sequence>
<proteinExistence type="predicted"/>